<dbReference type="RefSeq" id="WP_101531925.1">
    <property type="nucleotide sequence ID" value="NZ_PKUQ01000001.1"/>
</dbReference>
<dbReference type="Pfam" id="PF03748">
    <property type="entry name" value="FliL"/>
    <property type="match status" value="1"/>
</dbReference>
<keyword evidence="5 10" id="KW-0145">Chemotaxis</keyword>
<keyword evidence="11" id="KW-0966">Cell projection</keyword>
<comment type="function">
    <text evidence="1 10">Controls the rotational direction of flagella during chemotaxis.</text>
</comment>
<evidence type="ECO:0000256" key="9">
    <source>
        <dbReference type="ARBA" id="ARBA00023136"/>
    </source>
</evidence>
<dbReference type="EMBL" id="PKUQ01000001">
    <property type="protein sequence ID" value="PLW78841.1"/>
    <property type="molecule type" value="Genomic_DNA"/>
</dbReference>
<dbReference type="OrthoDB" id="7304620at2"/>
<keyword evidence="4" id="KW-1003">Cell membrane</keyword>
<keyword evidence="6 10" id="KW-0812">Transmembrane</keyword>
<evidence type="ECO:0000256" key="4">
    <source>
        <dbReference type="ARBA" id="ARBA00022475"/>
    </source>
</evidence>
<evidence type="ECO:0000256" key="10">
    <source>
        <dbReference type="RuleBase" id="RU364125"/>
    </source>
</evidence>
<keyword evidence="10" id="KW-0997">Cell inner membrane</keyword>
<dbReference type="GO" id="GO:0071978">
    <property type="term" value="P:bacterial-type flagellum-dependent swarming motility"/>
    <property type="evidence" value="ECO:0007669"/>
    <property type="project" value="TreeGrafter"/>
</dbReference>
<accession>A0A2N5XWF6</accession>
<keyword evidence="7 10" id="KW-0283">Flagellar rotation</keyword>
<evidence type="ECO:0000313" key="11">
    <source>
        <dbReference type="EMBL" id="PLW78841.1"/>
    </source>
</evidence>
<evidence type="ECO:0000313" key="12">
    <source>
        <dbReference type="Proteomes" id="UP000234881"/>
    </source>
</evidence>
<evidence type="ECO:0000256" key="1">
    <source>
        <dbReference type="ARBA" id="ARBA00002254"/>
    </source>
</evidence>
<keyword evidence="11" id="KW-0282">Flagellum</keyword>
<protein>
    <recommendedName>
        <fullName evidence="10">Flagellar protein FliL</fullName>
    </recommendedName>
</protein>
<dbReference type="GO" id="GO:0006935">
    <property type="term" value="P:chemotaxis"/>
    <property type="evidence" value="ECO:0007669"/>
    <property type="project" value="UniProtKB-KW"/>
</dbReference>
<dbReference type="GO" id="GO:0005886">
    <property type="term" value="C:plasma membrane"/>
    <property type="evidence" value="ECO:0007669"/>
    <property type="project" value="UniProtKB-SubCell"/>
</dbReference>
<comment type="subcellular location">
    <subcellularLocation>
        <location evidence="10">Cell inner membrane</location>
    </subcellularLocation>
    <subcellularLocation>
        <location evidence="2">Cell membrane</location>
        <topology evidence="2">Single-pass membrane protein</topology>
    </subcellularLocation>
</comment>
<organism evidence="11 12">
    <name type="scientific">Cohaesibacter celericrescens</name>
    <dbReference type="NCBI Taxonomy" id="2067669"/>
    <lineage>
        <taxon>Bacteria</taxon>
        <taxon>Pseudomonadati</taxon>
        <taxon>Pseudomonadota</taxon>
        <taxon>Alphaproteobacteria</taxon>
        <taxon>Hyphomicrobiales</taxon>
        <taxon>Cohaesibacteraceae</taxon>
    </lineage>
</organism>
<proteinExistence type="inferred from homology"/>
<name>A0A2N5XWF6_9HYPH</name>
<comment type="caution">
    <text evidence="11">The sequence shown here is derived from an EMBL/GenBank/DDBJ whole genome shotgun (WGS) entry which is preliminary data.</text>
</comment>
<keyword evidence="8 10" id="KW-1133">Transmembrane helix</keyword>
<dbReference type="PANTHER" id="PTHR35091:SF2">
    <property type="entry name" value="FLAGELLAR PROTEIN FLIL"/>
    <property type="match status" value="1"/>
</dbReference>
<comment type="similarity">
    <text evidence="3 10">Belongs to the FliL family.</text>
</comment>
<evidence type="ECO:0000256" key="7">
    <source>
        <dbReference type="ARBA" id="ARBA00022779"/>
    </source>
</evidence>
<dbReference type="Proteomes" id="UP000234881">
    <property type="component" value="Unassembled WGS sequence"/>
</dbReference>
<evidence type="ECO:0000256" key="6">
    <source>
        <dbReference type="ARBA" id="ARBA00022692"/>
    </source>
</evidence>
<evidence type="ECO:0000256" key="8">
    <source>
        <dbReference type="ARBA" id="ARBA00022989"/>
    </source>
</evidence>
<dbReference type="PANTHER" id="PTHR35091">
    <property type="entry name" value="FLAGELLAR PROTEIN FLIL"/>
    <property type="match status" value="1"/>
</dbReference>
<keyword evidence="11" id="KW-0969">Cilium</keyword>
<sequence length="169" mass="19088">MADEVETDQEEGSETGGRFGGKMKLILIAVVVLLVLLGGGGVAYYFLFSGASEDVIEPENDPNADPASKAYFYDLPEMTVNLNSKNRRAQYLRIKVSLEMVSHEQAQKIEPFMPRVLDAFQVYLRELRTADLEGSAGLFRLKRELLKRINDSIYPVKVNDILFREILIQ</sequence>
<feature type="transmembrane region" description="Helical" evidence="10">
    <location>
        <begin position="25"/>
        <end position="47"/>
    </location>
</feature>
<keyword evidence="12" id="KW-1185">Reference proteome</keyword>
<dbReference type="GO" id="GO:0009425">
    <property type="term" value="C:bacterial-type flagellum basal body"/>
    <property type="evidence" value="ECO:0007669"/>
    <property type="project" value="InterPro"/>
</dbReference>
<evidence type="ECO:0000256" key="5">
    <source>
        <dbReference type="ARBA" id="ARBA00022500"/>
    </source>
</evidence>
<evidence type="ECO:0000256" key="2">
    <source>
        <dbReference type="ARBA" id="ARBA00004162"/>
    </source>
</evidence>
<evidence type="ECO:0000256" key="3">
    <source>
        <dbReference type="ARBA" id="ARBA00008281"/>
    </source>
</evidence>
<reference evidence="11 12" key="1">
    <citation type="submission" date="2018-01" db="EMBL/GenBank/DDBJ databases">
        <title>The draft genome sequence of Cohaesibacter sp. H1304.</title>
        <authorList>
            <person name="Wang N.-N."/>
            <person name="Du Z.-J."/>
        </authorList>
    </citation>
    <scope>NUCLEOTIDE SEQUENCE [LARGE SCALE GENOMIC DNA]</scope>
    <source>
        <strain evidence="11 12">H1304</strain>
    </source>
</reference>
<keyword evidence="9 10" id="KW-0472">Membrane</keyword>
<gene>
    <name evidence="11" type="primary">fliL</name>
    <name evidence="11" type="ORF">C0081_00945</name>
</gene>
<dbReference type="InterPro" id="IPR005503">
    <property type="entry name" value="FliL"/>
</dbReference>
<dbReference type="AlphaFoldDB" id="A0A2N5XWF6"/>